<evidence type="ECO:0000256" key="5">
    <source>
        <dbReference type="PROSITE-ProRule" id="PRU01248"/>
    </source>
</evidence>
<dbReference type="EMBL" id="JBCLSQ010000006">
    <property type="protein sequence ID" value="MEY8537565.1"/>
    <property type="molecule type" value="Genomic_DNA"/>
</dbReference>
<proteinExistence type="inferred from homology"/>
<sequence length="308" mass="35775">MILLKGLKLFVYQGFKAINTFSDYVIYLPIFGGGRVIEIQEYELYLIDNEIAENTRKNYLNTLKQLNNFLEAKDCALSKAALIQFKQYLREHEYKPKKHYTLKTINQKITSINVYLNWLEQEGFITDKLSIKLLKTQTSEHRESITKSDYRKLLNNCEDEELELFILTIGNTGVRITEVCSLKASDLNQKTILVENKGKERVIAMPQFLKKRLKKFVRKKGITDIIFAKNQRTYRAELKELAGKAKVNKDKVYPHSIRHYFAKAFLENGGDSTVLQQLLGHKQIATTTIYTKLNTNELSEQFSSIKNI</sequence>
<keyword evidence="4" id="KW-0233">DNA recombination</keyword>
<protein>
    <submittedName>
        <fullName evidence="8">Tyrosine-type recombinase/integrase</fullName>
    </submittedName>
</protein>
<dbReference type="SUPFAM" id="SSF56349">
    <property type="entry name" value="DNA breaking-rejoining enzymes"/>
    <property type="match status" value="1"/>
</dbReference>
<dbReference type="InterPro" id="IPR013762">
    <property type="entry name" value="Integrase-like_cat_sf"/>
</dbReference>
<dbReference type="InterPro" id="IPR044068">
    <property type="entry name" value="CB"/>
</dbReference>
<name>A0ABV4DBP5_9LACT</name>
<evidence type="ECO:0000256" key="4">
    <source>
        <dbReference type="ARBA" id="ARBA00023172"/>
    </source>
</evidence>
<dbReference type="Pfam" id="PF00589">
    <property type="entry name" value="Phage_integrase"/>
    <property type="match status" value="1"/>
</dbReference>
<evidence type="ECO:0000259" key="6">
    <source>
        <dbReference type="PROSITE" id="PS51898"/>
    </source>
</evidence>
<gene>
    <name evidence="8" type="ORF">AALM99_03755</name>
</gene>
<reference evidence="8 9" key="1">
    <citation type="submission" date="2024-03" db="EMBL/GenBank/DDBJ databases">
        <title>Mouse gut bacterial collection (mGBC) of GemPharmatech.</title>
        <authorList>
            <person name="He Y."/>
            <person name="Dong L."/>
            <person name="Wu D."/>
            <person name="Gao X."/>
            <person name="Lin Z."/>
        </authorList>
    </citation>
    <scope>NUCLEOTIDE SEQUENCE [LARGE SCALE GENOMIC DNA]</scope>
    <source>
        <strain evidence="8 9">20-218</strain>
    </source>
</reference>
<dbReference type="Pfam" id="PF02899">
    <property type="entry name" value="Phage_int_SAM_1"/>
    <property type="match status" value="1"/>
</dbReference>
<evidence type="ECO:0000259" key="7">
    <source>
        <dbReference type="PROSITE" id="PS51900"/>
    </source>
</evidence>
<dbReference type="InterPro" id="IPR010998">
    <property type="entry name" value="Integrase_recombinase_N"/>
</dbReference>
<comment type="similarity">
    <text evidence="1">Belongs to the 'phage' integrase family.</text>
</comment>
<keyword evidence="2" id="KW-0229">DNA integration</keyword>
<evidence type="ECO:0000256" key="3">
    <source>
        <dbReference type="ARBA" id="ARBA00023125"/>
    </source>
</evidence>
<evidence type="ECO:0000256" key="1">
    <source>
        <dbReference type="ARBA" id="ARBA00008857"/>
    </source>
</evidence>
<dbReference type="InterPro" id="IPR011010">
    <property type="entry name" value="DNA_brk_join_enz"/>
</dbReference>
<dbReference type="PROSITE" id="PS51900">
    <property type="entry name" value="CB"/>
    <property type="match status" value="1"/>
</dbReference>
<feature type="domain" description="Tyr recombinase" evidence="6">
    <location>
        <begin position="140"/>
        <end position="303"/>
    </location>
</feature>
<keyword evidence="9" id="KW-1185">Reference proteome</keyword>
<dbReference type="InterPro" id="IPR002104">
    <property type="entry name" value="Integrase_catalytic"/>
</dbReference>
<evidence type="ECO:0000256" key="2">
    <source>
        <dbReference type="ARBA" id="ARBA00022908"/>
    </source>
</evidence>
<dbReference type="PANTHER" id="PTHR30349">
    <property type="entry name" value="PHAGE INTEGRASE-RELATED"/>
    <property type="match status" value="1"/>
</dbReference>
<dbReference type="Gene3D" id="1.10.150.130">
    <property type="match status" value="1"/>
</dbReference>
<evidence type="ECO:0000313" key="8">
    <source>
        <dbReference type="EMBL" id="MEY8537565.1"/>
    </source>
</evidence>
<organism evidence="8 9">
    <name type="scientific">Lactococcus muris</name>
    <dbReference type="NCBI Taxonomy" id="2941330"/>
    <lineage>
        <taxon>Bacteria</taxon>
        <taxon>Bacillati</taxon>
        <taxon>Bacillota</taxon>
        <taxon>Bacilli</taxon>
        <taxon>Lactobacillales</taxon>
        <taxon>Streptococcaceae</taxon>
        <taxon>Lactococcus</taxon>
    </lineage>
</organism>
<dbReference type="Proteomes" id="UP001565242">
    <property type="component" value="Unassembled WGS sequence"/>
</dbReference>
<dbReference type="RefSeq" id="WP_369917914.1">
    <property type="nucleotide sequence ID" value="NZ_JBCLSQ010000006.1"/>
</dbReference>
<evidence type="ECO:0000313" key="9">
    <source>
        <dbReference type="Proteomes" id="UP001565242"/>
    </source>
</evidence>
<accession>A0ABV4DBP5</accession>
<dbReference type="PROSITE" id="PS51898">
    <property type="entry name" value="TYR_RECOMBINASE"/>
    <property type="match status" value="1"/>
</dbReference>
<dbReference type="PANTHER" id="PTHR30349:SF41">
    <property type="entry name" value="INTEGRASE_RECOMBINASE PROTEIN MJ0367-RELATED"/>
    <property type="match status" value="1"/>
</dbReference>
<feature type="domain" description="Core-binding (CB)" evidence="7">
    <location>
        <begin position="33"/>
        <end position="120"/>
    </location>
</feature>
<keyword evidence="3 5" id="KW-0238">DNA-binding</keyword>
<dbReference type="InterPro" id="IPR050090">
    <property type="entry name" value="Tyrosine_recombinase_XerCD"/>
</dbReference>
<dbReference type="InterPro" id="IPR004107">
    <property type="entry name" value="Integrase_SAM-like_N"/>
</dbReference>
<comment type="caution">
    <text evidence="8">The sequence shown here is derived from an EMBL/GenBank/DDBJ whole genome shotgun (WGS) entry which is preliminary data.</text>
</comment>
<dbReference type="Gene3D" id="1.10.443.10">
    <property type="entry name" value="Intergrase catalytic core"/>
    <property type="match status" value="1"/>
</dbReference>